<evidence type="ECO:0000313" key="2">
    <source>
        <dbReference type="Proteomes" id="UP000636505"/>
    </source>
</evidence>
<evidence type="ECO:0000313" key="1">
    <source>
        <dbReference type="EMBL" id="MBE9077089.1"/>
    </source>
</evidence>
<dbReference type="EMBL" id="JADEXG010000012">
    <property type="protein sequence ID" value="MBE9077089.1"/>
    <property type="molecule type" value="Genomic_DNA"/>
</dbReference>
<keyword evidence="2" id="KW-1185">Reference proteome</keyword>
<sequence>MNRHGAVKLGDFGCTADGGVVLTTLSIDGLRDPASIWVRCILSDLRDKKMRNYTAVLEETNPKKLRSNFDDLPIQQLLQTCQISTPIVDGVRKLILELDNPERLRSLNGCFSQIAVAARDLGFYSVIFQSVGKRSIEIRGEEAAGVT</sequence>
<comment type="caution">
    <text evidence="1">The sequence shown here is derived from an EMBL/GenBank/DDBJ whole genome shotgun (WGS) entry which is preliminary data.</text>
</comment>
<gene>
    <name evidence="1" type="ORF">IQ241_07225</name>
</gene>
<dbReference type="Proteomes" id="UP000636505">
    <property type="component" value="Unassembled WGS sequence"/>
</dbReference>
<accession>A0A8J7DQT3</accession>
<dbReference type="AlphaFoldDB" id="A0A8J7DQT3"/>
<proteinExistence type="predicted"/>
<organism evidence="1 2">
    <name type="scientific">Vasconcelosia minhoensis LEGE 07310</name>
    <dbReference type="NCBI Taxonomy" id="915328"/>
    <lineage>
        <taxon>Bacteria</taxon>
        <taxon>Bacillati</taxon>
        <taxon>Cyanobacteriota</taxon>
        <taxon>Cyanophyceae</taxon>
        <taxon>Nodosilineales</taxon>
        <taxon>Cymatolegaceae</taxon>
        <taxon>Vasconcelosia</taxon>
        <taxon>Vasconcelosia minhoensis</taxon>
    </lineage>
</organism>
<name>A0A8J7DQT3_9CYAN</name>
<reference evidence="1" key="1">
    <citation type="submission" date="2020-10" db="EMBL/GenBank/DDBJ databases">
        <authorList>
            <person name="Castelo-Branco R."/>
            <person name="Eusebio N."/>
            <person name="Adriana R."/>
            <person name="Vieira A."/>
            <person name="Brugerolle De Fraissinette N."/>
            <person name="Rezende De Castro R."/>
            <person name="Schneider M.P."/>
            <person name="Vasconcelos V."/>
            <person name="Leao P.N."/>
        </authorList>
    </citation>
    <scope>NUCLEOTIDE SEQUENCE</scope>
    <source>
        <strain evidence="1">LEGE 07310</strain>
    </source>
</reference>
<protein>
    <submittedName>
        <fullName evidence="1">Uncharacterized protein</fullName>
    </submittedName>
</protein>
<dbReference type="RefSeq" id="WP_193905750.1">
    <property type="nucleotide sequence ID" value="NZ_JADEXG010000012.1"/>
</dbReference>